<evidence type="ECO:0000313" key="3">
    <source>
        <dbReference type="Proteomes" id="UP001501009"/>
    </source>
</evidence>
<dbReference type="EMBL" id="BAABDE010000017">
    <property type="protein sequence ID" value="GAA3799896.1"/>
    <property type="molecule type" value="Genomic_DNA"/>
</dbReference>
<dbReference type="PANTHER" id="PTHR10587">
    <property type="entry name" value="GLYCOSYL TRANSFERASE-RELATED"/>
    <property type="match status" value="1"/>
</dbReference>
<dbReference type="Gene3D" id="3.20.20.370">
    <property type="entry name" value="Glycoside hydrolase/deacetylase"/>
    <property type="match status" value="1"/>
</dbReference>
<reference evidence="3" key="1">
    <citation type="journal article" date="2019" name="Int. J. Syst. Evol. Microbiol.">
        <title>The Global Catalogue of Microorganisms (GCM) 10K type strain sequencing project: providing services to taxonomists for standard genome sequencing and annotation.</title>
        <authorList>
            <consortium name="The Broad Institute Genomics Platform"/>
            <consortium name="The Broad Institute Genome Sequencing Center for Infectious Disease"/>
            <person name="Wu L."/>
            <person name="Ma J."/>
        </authorList>
    </citation>
    <scope>NUCLEOTIDE SEQUENCE [LARGE SCALE GENOMIC DNA]</scope>
    <source>
        <strain evidence="3">JCM 17138</strain>
    </source>
</reference>
<evidence type="ECO:0000313" key="2">
    <source>
        <dbReference type="EMBL" id="GAA3799896.1"/>
    </source>
</evidence>
<dbReference type="PANTHER" id="PTHR10587:SF137">
    <property type="entry name" value="4-DEOXY-4-FORMAMIDO-L-ARABINOSE-PHOSPHOUNDECAPRENOL DEFORMYLASE ARND-RELATED"/>
    <property type="match status" value="1"/>
</dbReference>
<dbReference type="CDD" id="cd10917">
    <property type="entry name" value="CE4_NodB_like_6s_7s"/>
    <property type="match status" value="1"/>
</dbReference>
<gene>
    <name evidence="2" type="ORF">GCM10022403_037520</name>
</gene>
<keyword evidence="3" id="KW-1185">Reference proteome</keyword>
<comment type="caution">
    <text evidence="2">The sequence shown here is derived from an EMBL/GenBank/DDBJ whole genome shotgun (WGS) entry which is preliminary data.</text>
</comment>
<protein>
    <submittedName>
        <fullName evidence="2">Polysaccharide deacetylase family protein</fullName>
    </submittedName>
</protein>
<evidence type="ECO:0000259" key="1">
    <source>
        <dbReference type="PROSITE" id="PS51677"/>
    </source>
</evidence>
<dbReference type="PROSITE" id="PS51677">
    <property type="entry name" value="NODB"/>
    <property type="match status" value="1"/>
</dbReference>
<dbReference type="Proteomes" id="UP001501009">
    <property type="component" value="Unassembled WGS sequence"/>
</dbReference>
<sequence length="201" mass="21957">MVNMDMAHASDRGARALNVTIDDGPDPVWTPRVLKVLRDNGVKAVFCMIGTSAAQHPELVRQVVAEGHRLCDHSVHHDTAMDHKATAYQHAEIVDAQRMIEQASGGVKPMYYRVPGGAFTPYSRQIAASLGMRPLGWNIDTDDYKLPGVQAIINTVERELPNGSTVLFHDGGGDRSQTVAALTDLLPRLKAQGYAFGFPLR</sequence>
<name>A0ABP7HVY4_9ACTN</name>
<dbReference type="InterPro" id="IPR050248">
    <property type="entry name" value="Polysacc_deacetylase_ArnD"/>
</dbReference>
<dbReference type="Pfam" id="PF01522">
    <property type="entry name" value="Polysacc_deac_1"/>
    <property type="match status" value="1"/>
</dbReference>
<organism evidence="2 3">
    <name type="scientific">Streptomyces coacervatus</name>
    <dbReference type="NCBI Taxonomy" id="647381"/>
    <lineage>
        <taxon>Bacteria</taxon>
        <taxon>Bacillati</taxon>
        <taxon>Actinomycetota</taxon>
        <taxon>Actinomycetes</taxon>
        <taxon>Kitasatosporales</taxon>
        <taxon>Streptomycetaceae</taxon>
        <taxon>Streptomyces</taxon>
    </lineage>
</organism>
<dbReference type="SUPFAM" id="SSF88713">
    <property type="entry name" value="Glycoside hydrolase/deacetylase"/>
    <property type="match status" value="1"/>
</dbReference>
<dbReference type="InterPro" id="IPR011330">
    <property type="entry name" value="Glyco_hydro/deAcase_b/a-brl"/>
</dbReference>
<proteinExistence type="predicted"/>
<dbReference type="InterPro" id="IPR002509">
    <property type="entry name" value="NODB_dom"/>
</dbReference>
<feature type="domain" description="NodB homology" evidence="1">
    <location>
        <begin position="15"/>
        <end position="197"/>
    </location>
</feature>
<accession>A0ABP7HVY4</accession>